<protein>
    <submittedName>
        <fullName evidence="2">Nuclear transport factor 2 family protein</fullName>
    </submittedName>
</protein>
<accession>A0A848GKM0</accession>
<dbReference type="SUPFAM" id="SSF54427">
    <property type="entry name" value="NTF2-like"/>
    <property type="match status" value="1"/>
</dbReference>
<dbReference type="AlphaFoldDB" id="A0A848GKM0"/>
<evidence type="ECO:0000313" key="2">
    <source>
        <dbReference type="EMBL" id="NML37250.1"/>
    </source>
</evidence>
<dbReference type="Proteomes" id="UP000583266">
    <property type="component" value="Unassembled WGS sequence"/>
</dbReference>
<reference evidence="2 3" key="1">
    <citation type="submission" date="2020-04" db="EMBL/GenBank/DDBJ databases">
        <title>Chitinophaga sp. G-6-1-13 sp. nov., isolated from soil.</title>
        <authorList>
            <person name="Dahal R.H."/>
            <person name="Chaudhary D.K."/>
        </authorList>
    </citation>
    <scope>NUCLEOTIDE SEQUENCE [LARGE SCALE GENOMIC DNA]</scope>
    <source>
        <strain evidence="2 3">G-6-1-13</strain>
    </source>
</reference>
<dbReference type="Gene3D" id="3.10.450.50">
    <property type="match status" value="1"/>
</dbReference>
<organism evidence="2 3">
    <name type="scientific">Chitinophaga fulva</name>
    <dbReference type="NCBI Taxonomy" id="2728842"/>
    <lineage>
        <taxon>Bacteria</taxon>
        <taxon>Pseudomonadati</taxon>
        <taxon>Bacteroidota</taxon>
        <taxon>Chitinophagia</taxon>
        <taxon>Chitinophagales</taxon>
        <taxon>Chitinophagaceae</taxon>
        <taxon>Chitinophaga</taxon>
    </lineage>
</organism>
<dbReference type="InterPro" id="IPR032710">
    <property type="entry name" value="NTF2-like_dom_sf"/>
</dbReference>
<evidence type="ECO:0000259" key="1">
    <source>
        <dbReference type="Pfam" id="PF12680"/>
    </source>
</evidence>
<keyword evidence="3" id="KW-1185">Reference proteome</keyword>
<sequence length="131" mass="14603">MERFDRNTPVGMVSYFRHCIKTGDVKGAMSCFDAQGVYIDRTGIAIRGLQQIEAAIGHLCAWRPDIKGATPHVTMLDNLAVWLDKWKMTGTTPDGHPISMDGHTTCLMKKDERGIWLWLVDNPFGAAVLDV</sequence>
<dbReference type="Pfam" id="PF12680">
    <property type="entry name" value="SnoaL_2"/>
    <property type="match status" value="1"/>
</dbReference>
<dbReference type="RefSeq" id="WP_169224320.1">
    <property type="nucleotide sequence ID" value="NZ_JABBGC010000001.1"/>
</dbReference>
<dbReference type="InterPro" id="IPR037401">
    <property type="entry name" value="SnoaL-like"/>
</dbReference>
<comment type="caution">
    <text evidence="2">The sequence shown here is derived from an EMBL/GenBank/DDBJ whole genome shotgun (WGS) entry which is preliminary data.</text>
</comment>
<name>A0A848GKM0_9BACT</name>
<proteinExistence type="predicted"/>
<gene>
    <name evidence="2" type="ORF">HHL17_08565</name>
</gene>
<feature type="domain" description="SnoaL-like" evidence="1">
    <location>
        <begin position="16"/>
        <end position="106"/>
    </location>
</feature>
<evidence type="ECO:0000313" key="3">
    <source>
        <dbReference type="Proteomes" id="UP000583266"/>
    </source>
</evidence>
<dbReference type="EMBL" id="JABBGC010000001">
    <property type="protein sequence ID" value="NML37250.1"/>
    <property type="molecule type" value="Genomic_DNA"/>
</dbReference>